<feature type="non-terminal residue" evidence="2">
    <location>
        <position position="229"/>
    </location>
</feature>
<dbReference type="PANTHER" id="PTHR46825:SF9">
    <property type="entry name" value="BETA-LACTAMASE-RELATED DOMAIN-CONTAINING PROTEIN"/>
    <property type="match status" value="1"/>
</dbReference>
<protein>
    <recommendedName>
        <fullName evidence="1">Beta-lactamase-related domain-containing protein</fullName>
    </recommendedName>
</protein>
<dbReference type="Pfam" id="PF00144">
    <property type="entry name" value="Beta-lactamase"/>
    <property type="match status" value="1"/>
</dbReference>
<dbReference type="InterPro" id="IPR001466">
    <property type="entry name" value="Beta-lactam-related"/>
</dbReference>
<accession>A0A383EUD9</accession>
<gene>
    <name evidence="2" type="ORF">METZ01_LOCUS513396</name>
</gene>
<dbReference type="SUPFAM" id="SSF56601">
    <property type="entry name" value="beta-lactamase/transpeptidase-like"/>
    <property type="match status" value="1"/>
</dbReference>
<feature type="domain" description="Beta-lactamase-related" evidence="1">
    <location>
        <begin position="3"/>
        <end position="228"/>
    </location>
</feature>
<dbReference type="PANTHER" id="PTHR46825">
    <property type="entry name" value="D-ALANYL-D-ALANINE-CARBOXYPEPTIDASE/ENDOPEPTIDASE AMPH"/>
    <property type="match status" value="1"/>
</dbReference>
<proteinExistence type="predicted"/>
<dbReference type="InterPro" id="IPR050491">
    <property type="entry name" value="AmpC-like"/>
</dbReference>
<dbReference type="InterPro" id="IPR012338">
    <property type="entry name" value="Beta-lactam/transpept-like"/>
</dbReference>
<evidence type="ECO:0000259" key="1">
    <source>
        <dbReference type="Pfam" id="PF00144"/>
    </source>
</evidence>
<organism evidence="2">
    <name type="scientific">marine metagenome</name>
    <dbReference type="NCBI Taxonomy" id="408172"/>
    <lineage>
        <taxon>unclassified sequences</taxon>
        <taxon>metagenomes</taxon>
        <taxon>ecological metagenomes</taxon>
    </lineage>
</organism>
<reference evidence="2" key="1">
    <citation type="submission" date="2018-05" db="EMBL/GenBank/DDBJ databases">
        <authorList>
            <person name="Lanie J.A."/>
            <person name="Ng W.-L."/>
            <person name="Kazmierczak K.M."/>
            <person name="Andrzejewski T.M."/>
            <person name="Davidsen T.M."/>
            <person name="Wayne K.J."/>
            <person name="Tettelin H."/>
            <person name="Glass J.I."/>
            <person name="Rusch D."/>
            <person name="Podicherti R."/>
            <person name="Tsui H.-C.T."/>
            <person name="Winkler M.E."/>
        </authorList>
    </citation>
    <scope>NUCLEOTIDE SEQUENCE</scope>
</reference>
<dbReference type="EMBL" id="UINC01228997">
    <property type="protein sequence ID" value="SVE60542.1"/>
    <property type="molecule type" value="Genomic_DNA"/>
</dbReference>
<sequence>ATLLMKGYGYVDLEWGVPTPSDASYEIGSITKQFTAAAVLLLAEEGKLDLDADLTDYLDFDTQGYSVPVRRLLDHTSGIKGYTEMPIFGELSSSKLPRDTLVRIVENEPFEFEPGTALIYNNSAYFLLGLIIEEVSGESYEDFIERRLFDASEMKDSYYCSETAVKTNRAHGYDVPEPNRVIRKRYLDHTWPYAAGSLCSTTSDLVAWNRALHGGELLSASSYSAMTTP</sequence>
<dbReference type="Gene3D" id="3.40.710.10">
    <property type="entry name" value="DD-peptidase/beta-lactamase superfamily"/>
    <property type="match status" value="1"/>
</dbReference>
<name>A0A383EUD9_9ZZZZ</name>
<dbReference type="AlphaFoldDB" id="A0A383EUD9"/>
<evidence type="ECO:0000313" key="2">
    <source>
        <dbReference type="EMBL" id="SVE60542.1"/>
    </source>
</evidence>
<feature type="non-terminal residue" evidence="2">
    <location>
        <position position="1"/>
    </location>
</feature>